<feature type="region of interest" description="Disordered" evidence="1">
    <location>
        <begin position="83"/>
        <end position="107"/>
    </location>
</feature>
<keyword evidence="3" id="KW-1185">Reference proteome</keyword>
<accession>A0ABM8GH04</accession>
<sequence length="107" mass="11606">MTGWRGAGPIRIGRDEWVLMRDDPRIPAALVRLIDRGGPYEHYRVVSFDIDPARRRLLGRYTSLLAADRSVLYSLPGAYRAGVYGGPPNGRGAASPSGEGPGRRASA</sequence>
<evidence type="ECO:0000313" key="3">
    <source>
        <dbReference type="Proteomes" id="UP001321498"/>
    </source>
</evidence>
<dbReference type="RefSeq" id="WP_286277336.1">
    <property type="nucleotide sequence ID" value="NZ_AP027731.1"/>
</dbReference>
<organism evidence="2 3">
    <name type="scientific">Naasia aerilata</name>
    <dbReference type="NCBI Taxonomy" id="1162966"/>
    <lineage>
        <taxon>Bacteria</taxon>
        <taxon>Bacillati</taxon>
        <taxon>Actinomycetota</taxon>
        <taxon>Actinomycetes</taxon>
        <taxon>Micrococcales</taxon>
        <taxon>Microbacteriaceae</taxon>
        <taxon>Naasia</taxon>
    </lineage>
</organism>
<protein>
    <submittedName>
        <fullName evidence="2">Uncharacterized protein</fullName>
    </submittedName>
</protein>
<name>A0ABM8GH04_9MICO</name>
<dbReference type="Proteomes" id="UP001321498">
    <property type="component" value="Chromosome"/>
</dbReference>
<evidence type="ECO:0000313" key="2">
    <source>
        <dbReference type="EMBL" id="BDZ47422.1"/>
    </source>
</evidence>
<reference evidence="3" key="1">
    <citation type="journal article" date="2019" name="Int. J. Syst. Evol. Microbiol.">
        <title>The Global Catalogue of Microorganisms (GCM) 10K type strain sequencing project: providing services to taxonomists for standard genome sequencing and annotation.</title>
        <authorList>
            <consortium name="The Broad Institute Genomics Platform"/>
            <consortium name="The Broad Institute Genome Sequencing Center for Infectious Disease"/>
            <person name="Wu L."/>
            <person name="Ma J."/>
        </authorList>
    </citation>
    <scope>NUCLEOTIDE SEQUENCE [LARGE SCALE GENOMIC DNA]</scope>
    <source>
        <strain evidence="3">NBRC 108725</strain>
    </source>
</reference>
<proteinExistence type="predicted"/>
<gene>
    <name evidence="2" type="ORF">GCM10025866_33310</name>
</gene>
<evidence type="ECO:0000256" key="1">
    <source>
        <dbReference type="SAM" id="MobiDB-lite"/>
    </source>
</evidence>
<dbReference type="EMBL" id="AP027731">
    <property type="protein sequence ID" value="BDZ47422.1"/>
    <property type="molecule type" value="Genomic_DNA"/>
</dbReference>